<feature type="transmembrane region" description="Helical" evidence="1">
    <location>
        <begin position="103"/>
        <end position="123"/>
    </location>
</feature>
<dbReference type="AlphaFoldDB" id="A0AAV8A7G6"/>
<proteinExistence type="predicted"/>
<accession>A0AAV8A7G6</accession>
<keyword evidence="1" id="KW-1133">Transmembrane helix</keyword>
<evidence type="ECO:0000256" key="2">
    <source>
        <dbReference type="SAM" id="SignalP"/>
    </source>
</evidence>
<organism evidence="3 4">
    <name type="scientific">Anaeramoeba flamelloides</name>
    <dbReference type="NCBI Taxonomy" id="1746091"/>
    <lineage>
        <taxon>Eukaryota</taxon>
        <taxon>Metamonada</taxon>
        <taxon>Anaeramoebidae</taxon>
        <taxon>Anaeramoeba</taxon>
    </lineage>
</organism>
<dbReference type="InterPro" id="IPR040283">
    <property type="entry name" value="DDB_G0292058-like"/>
</dbReference>
<feature type="transmembrane region" description="Helical" evidence="1">
    <location>
        <begin position="453"/>
        <end position="475"/>
    </location>
</feature>
<gene>
    <name evidence="3" type="ORF">M0812_01388</name>
</gene>
<dbReference type="GO" id="GO:0016020">
    <property type="term" value="C:membrane"/>
    <property type="evidence" value="ECO:0007669"/>
    <property type="project" value="TreeGrafter"/>
</dbReference>
<reference evidence="3" key="1">
    <citation type="submission" date="2022-08" db="EMBL/GenBank/DDBJ databases">
        <title>Novel sulphate-reducing endosymbionts in the free-living metamonad Anaeramoeba.</title>
        <authorList>
            <person name="Jerlstrom-Hultqvist J."/>
            <person name="Cepicka I."/>
            <person name="Gallot-Lavallee L."/>
            <person name="Salas-Leiva D."/>
            <person name="Curtis B.A."/>
            <person name="Zahonova K."/>
            <person name="Pipaliya S."/>
            <person name="Dacks J."/>
            <person name="Roger A.J."/>
        </authorList>
    </citation>
    <scope>NUCLEOTIDE SEQUENCE</scope>
    <source>
        <strain evidence="3">Busselton2</strain>
    </source>
</reference>
<feature type="transmembrane region" description="Helical" evidence="1">
    <location>
        <begin position="231"/>
        <end position="255"/>
    </location>
</feature>
<dbReference type="EMBL" id="JANTQA010000015">
    <property type="protein sequence ID" value="KAJ3448901.1"/>
    <property type="molecule type" value="Genomic_DNA"/>
</dbReference>
<keyword evidence="2" id="KW-0732">Signal</keyword>
<feature type="transmembrane region" description="Helical" evidence="1">
    <location>
        <begin position="56"/>
        <end position="80"/>
    </location>
</feature>
<keyword evidence="1 3" id="KW-0812">Transmembrane</keyword>
<comment type="caution">
    <text evidence="3">The sequence shown here is derived from an EMBL/GenBank/DDBJ whole genome shotgun (WGS) entry which is preliminary data.</text>
</comment>
<sequence length="506" mass="56922">MLKIIFFLLILSSPIFCDIDSIHGWKRVTFQGKEVSSNFCGYSQGSCNLSDYFSAIAVYTTGFVAVGFLTLFMFIFWGCFRPLCCRCFKCFEFRGSSERKRKVMTLFVVLFLIFSIVTFSISLSGSSKISGGFNEMGEKVVNVSEKVQKKVLVVNKALKAFDDSYNFDSAVKAADSIVDGAKTARDTLNTGNDVRNSLIASTSSFVLLLLIISTIFLFFQSTVKGSRGVSICVLFFIFVLWLVFALHFFTMVLFADICYEIEKGDNNDSLDILINCSKSDSFDVFSGPTSDLQQKNDEMGCTKVETLCNQKANLTNHNQECSQDPQSCNEDDRDFTNWQNEKMPNFEKGCYDPNNAYDNQDYGENSQSDCSSGLVWTQDQCVHYLTIDQCKDDCNDKTLKDASSEYGTLEEDHNTLKGINDDISDLVDCSLINDGWSSLRNSLCVKSFGGFELFIGGGITYLVFATLLCIIFIICRKLFIQKFDEYNLLNENEQGSLYEGILLEKK</sequence>
<name>A0AAV8A7G6_9EUKA</name>
<dbReference type="PANTHER" id="PTHR31414:SF18">
    <property type="entry name" value="TRANSMEMBRANE PROTEIN-RELATED"/>
    <property type="match status" value="1"/>
</dbReference>
<dbReference type="PANTHER" id="PTHR31414">
    <property type="entry name" value="TRANSMEMBRANE PROTEIN DDB_G0292058"/>
    <property type="match status" value="1"/>
</dbReference>
<evidence type="ECO:0000256" key="1">
    <source>
        <dbReference type="SAM" id="Phobius"/>
    </source>
</evidence>
<feature type="chain" id="PRO_5043843601" evidence="2">
    <location>
        <begin position="18"/>
        <end position="506"/>
    </location>
</feature>
<evidence type="ECO:0000313" key="4">
    <source>
        <dbReference type="Proteomes" id="UP001146793"/>
    </source>
</evidence>
<protein>
    <submittedName>
        <fullName evidence="3">Transmembrane protein</fullName>
    </submittedName>
</protein>
<feature type="transmembrane region" description="Helical" evidence="1">
    <location>
        <begin position="198"/>
        <end position="219"/>
    </location>
</feature>
<evidence type="ECO:0000313" key="3">
    <source>
        <dbReference type="EMBL" id="KAJ3448901.1"/>
    </source>
</evidence>
<dbReference type="Proteomes" id="UP001146793">
    <property type="component" value="Unassembled WGS sequence"/>
</dbReference>
<keyword evidence="1" id="KW-0472">Membrane</keyword>
<feature type="signal peptide" evidence="2">
    <location>
        <begin position="1"/>
        <end position="17"/>
    </location>
</feature>